<dbReference type="InterPro" id="IPR015655">
    <property type="entry name" value="PP2C"/>
</dbReference>
<protein>
    <recommendedName>
        <fullName evidence="1">PPM-type phosphatase domain-containing protein</fullName>
    </recommendedName>
</protein>
<accession>A0A9W4JVT5</accession>
<feature type="domain" description="PPM-type phosphatase" evidence="1">
    <location>
        <begin position="1"/>
        <end position="278"/>
    </location>
</feature>
<dbReference type="AlphaFoldDB" id="A0A9W4JVT5"/>
<dbReference type="EMBL" id="CAJVPD010000289">
    <property type="protein sequence ID" value="CAG8424846.1"/>
    <property type="molecule type" value="Genomic_DNA"/>
</dbReference>
<reference evidence="2" key="1">
    <citation type="submission" date="2021-07" db="EMBL/GenBank/DDBJ databases">
        <authorList>
            <person name="Branca A.L. A."/>
        </authorList>
    </citation>
    <scope>NUCLEOTIDE SEQUENCE</scope>
</reference>
<evidence type="ECO:0000313" key="2">
    <source>
        <dbReference type="EMBL" id="CAG8424846.1"/>
    </source>
</evidence>
<dbReference type="Pfam" id="PF00481">
    <property type="entry name" value="PP2C"/>
    <property type="match status" value="1"/>
</dbReference>
<name>A0A9W4JVT5_9EURO</name>
<dbReference type="OrthoDB" id="278212at2759"/>
<dbReference type="Gene3D" id="3.60.40.10">
    <property type="entry name" value="PPM-type phosphatase domain"/>
    <property type="match status" value="1"/>
</dbReference>
<proteinExistence type="predicted"/>
<gene>
    <name evidence="2" type="ORF">PSALAMII_LOCUS10130</name>
</gene>
<dbReference type="SUPFAM" id="SSF81606">
    <property type="entry name" value="PP2C-like"/>
    <property type="match status" value="1"/>
</dbReference>
<dbReference type="PROSITE" id="PS51746">
    <property type="entry name" value="PPM_2"/>
    <property type="match status" value="1"/>
</dbReference>
<dbReference type="GO" id="GO:0005739">
    <property type="term" value="C:mitochondrion"/>
    <property type="evidence" value="ECO:0007669"/>
    <property type="project" value="TreeGrafter"/>
</dbReference>
<dbReference type="PANTHER" id="PTHR13832">
    <property type="entry name" value="PROTEIN PHOSPHATASE 2C"/>
    <property type="match status" value="1"/>
</dbReference>
<sequence>MKSAFIQLDDEIISDALAAIYEPIPHAEAVCRIAPASAGSCALLTLYEPGTSTLHVAARISAERPDEDHLFSAAGRLLGSEVTRSFGDHQRKWPGEALEDWRYGFWGKIYNPNVPSAPYMTAAPDVPKIQVQPGDFLILATDGFWNHMSNEDAVYCAKLWIEAQNTVDENSLAQVEHFEQLLEHLEPPAENIRLPVENTERADTIPSFSEKEPERQMYPYTWVMEREDFVVEQDNLATHLVRNAFGGKEHDLFCSVMSTLSSDSKQARDDVTVIVVMF</sequence>
<dbReference type="InterPro" id="IPR036457">
    <property type="entry name" value="PPM-type-like_dom_sf"/>
</dbReference>
<comment type="caution">
    <text evidence="2">The sequence shown here is derived from an EMBL/GenBank/DDBJ whole genome shotgun (WGS) entry which is preliminary data.</text>
</comment>
<evidence type="ECO:0000259" key="1">
    <source>
        <dbReference type="PROSITE" id="PS51746"/>
    </source>
</evidence>
<dbReference type="GO" id="GO:0004741">
    <property type="term" value="F:[pyruvate dehydrogenase (acetyl-transferring)]-phosphatase activity"/>
    <property type="evidence" value="ECO:0007669"/>
    <property type="project" value="TreeGrafter"/>
</dbReference>
<dbReference type="Proteomes" id="UP001152592">
    <property type="component" value="Unassembled WGS sequence"/>
</dbReference>
<evidence type="ECO:0000313" key="3">
    <source>
        <dbReference type="Proteomes" id="UP001152592"/>
    </source>
</evidence>
<dbReference type="InterPro" id="IPR001932">
    <property type="entry name" value="PPM-type_phosphatase-like_dom"/>
</dbReference>
<dbReference type="PANTHER" id="PTHR13832:SF792">
    <property type="entry name" value="GM14286P"/>
    <property type="match status" value="1"/>
</dbReference>
<organism evidence="2 3">
    <name type="scientific">Penicillium salamii</name>
    <dbReference type="NCBI Taxonomy" id="1612424"/>
    <lineage>
        <taxon>Eukaryota</taxon>
        <taxon>Fungi</taxon>
        <taxon>Dikarya</taxon>
        <taxon>Ascomycota</taxon>
        <taxon>Pezizomycotina</taxon>
        <taxon>Eurotiomycetes</taxon>
        <taxon>Eurotiomycetidae</taxon>
        <taxon>Eurotiales</taxon>
        <taxon>Aspergillaceae</taxon>
        <taxon>Penicillium</taxon>
    </lineage>
</organism>